<protein>
    <submittedName>
        <fullName evidence="1">Uncharacterized protein</fullName>
    </submittedName>
</protein>
<sequence>MAGVAQVMVIHGRAHIFPAVPFMDAERVTAIQTIAGELIPHFLPFRMVDVEIFHKSSFRVIPVVESG</sequence>
<reference evidence="1" key="2">
    <citation type="journal article" date="2010" name="Appl. Environ. Microbiol.">
        <title>Diversity of glycosyl hydrolases from cellulose-depleting communities enriched from casts of two earthworm species.</title>
        <authorList>
            <person name="Beloqui A."/>
            <person name="Nechitaylo T.Y."/>
            <person name="Lopez-Cortes N."/>
            <person name="Ghazi A."/>
            <person name="Guazzaroni M.E."/>
            <person name="Polaina J."/>
            <person name="Strittmatter A.W."/>
            <person name="Reva O."/>
            <person name="Waliczek A."/>
            <person name="Yakimov M.M."/>
            <person name="Golyshina O.V."/>
            <person name="Ferrer M."/>
            <person name="Golyshin P.N."/>
        </authorList>
    </citation>
    <scope>NUCLEOTIDE SEQUENCE</scope>
</reference>
<dbReference type="EMBL" id="GQ996412">
    <property type="protein sequence ID" value="ACY24799.1"/>
    <property type="molecule type" value="Genomic_DNA"/>
</dbReference>
<proteinExistence type="predicted"/>
<name>D8VN14_9ZZZZ</name>
<reference evidence="1" key="1">
    <citation type="submission" date="2009-09" db="EMBL/GenBank/DDBJ databases">
        <authorList>
            <person name="Beloqi A."/>
            <person name="Nechitaylo T.Y."/>
            <person name="Lopez-Cortes N."/>
            <person name="Vietes M."/>
            <person name="Polaina J."/>
            <person name="Strittmatter A."/>
            <person name="Reva O."/>
            <person name="Waliczek A."/>
            <person name="Golyshina O.V."/>
            <person name="Ferrer M."/>
            <person name="Golyshin P.N."/>
        </authorList>
    </citation>
    <scope>NUCLEOTIDE SEQUENCE</scope>
</reference>
<accession>D8VN14</accession>
<evidence type="ECO:0000313" key="1">
    <source>
        <dbReference type="EMBL" id="ACY24799.1"/>
    </source>
</evidence>
<organism evidence="1">
    <name type="scientific">uncultured organism</name>
    <dbReference type="NCBI Taxonomy" id="155900"/>
    <lineage>
        <taxon>unclassified sequences</taxon>
        <taxon>environmental samples</taxon>
    </lineage>
</organism>
<dbReference type="AlphaFoldDB" id="D8VN14"/>